<dbReference type="STRING" id="493.BWD07_08960"/>
<keyword evidence="1" id="KW-1133">Transmembrane helix</keyword>
<dbReference type="RefSeq" id="WP_085417096.1">
    <property type="nucleotide sequence ID" value="NZ_CAUJPY010000025.1"/>
</dbReference>
<name>A0A448D8C6_9NEIS</name>
<feature type="transmembrane region" description="Helical" evidence="1">
    <location>
        <begin position="117"/>
        <end position="135"/>
    </location>
</feature>
<reference evidence="2 3" key="1">
    <citation type="submission" date="2018-12" db="EMBL/GenBank/DDBJ databases">
        <authorList>
            <consortium name="Pathogen Informatics"/>
        </authorList>
    </citation>
    <scope>NUCLEOTIDE SEQUENCE [LARGE SCALE GENOMIC DNA]</scope>
    <source>
        <strain evidence="2 3">NCTC10296</strain>
    </source>
</reference>
<dbReference type="AlphaFoldDB" id="A0A448D8C6"/>
<evidence type="ECO:0000313" key="3">
    <source>
        <dbReference type="Proteomes" id="UP000279284"/>
    </source>
</evidence>
<keyword evidence="1" id="KW-0812">Transmembrane</keyword>
<dbReference type="OrthoDB" id="8607021at2"/>
<gene>
    <name evidence="2" type="ORF">NCTC10296_01303</name>
</gene>
<accession>A0A448D8C6</accession>
<dbReference type="Proteomes" id="UP000279284">
    <property type="component" value="Chromosome"/>
</dbReference>
<evidence type="ECO:0008006" key="4">
    <source>
        <dbReference type="Google" id="ProtNLM"/>
    </source>
</evidence>
<keyword evidence="1" id="KW-0472">Membrane</keyword>
<sequence length="181" mass="20274">MKNLYSLLNLPAGADSQQVSKAVLRAAEQELLSLQQLREIRDTLSTPIAKAEYDVKLFQTHPDLRETLAHPPVDTEPAEEETVSNDNHNDYLIFVDEHPLSPSEKQRKRMRTVHKSTYIISGFFGGIFGLHHLLVGDRASATVHLILSLTLIGLPVMFFKSLIDIYQASAQVPDENGMINL</sequence>
<evidence type="ECO:0000256" key="1">
    <source>
        <dbReference type="SAM" id="Phobius"/>
    </source>
</evidence>
<dbReference type="KEGG" id="nci:NCTC10296_01303"/>
<feature type="transmembrane region" description="Helical" evidence="1">
    <location>
        <begin position="141"/>
        <end position="159"/>
    </location>
</feature>
<keyword evidence="3" id="KW-1185">Reference proteome</keyword>
<dbReference type="EMBL" id="LR134313">
    <property type="protein sequence ID" value="VEF01405.1"/>
    <property type="molecule type" value="Genomic_DNA"/>
</dbReference>
<proteinExistence type="predicted"/>
<protein>
    <recommendedName>
        <fullName evidence="4">TM2 domain-containing protein</fullName>
    </recommendedName>
</protein>
<organism evidence="2 3">
    <name type="scientific">Neisseria canis</name>
    <dbReference type="NCBI Taxonomy" id="493"/>
    <lineage>
        <taxon>Bacteria</taxon>
        <taxon>Pseudomonadati</taxon>
        <taxon>Pseudomonadota</taxon>
        <taxon>Betaproteobacteria</taxon>
        <taxon>Neisseriales</taxon>
        <taxon>Neisseriaceae</taxon>
        <taxon>Neisseria</taxon>
    </lineage>
</organism>
<evidence type="ECO:0000313" key="2">
    <source>
        <dbReference type="EMBL" id="VEF01405.1"/>
    </source>
</evidence>